<accession>A0A8S3I3N7</accession>
<proteinExistence type="predicted"/>
<evidence type="ECO:0000256" key="1">
    <source>
        <dbReference type="SAM" id="MobiDB-lite"/>
    </source>
</evidence>
<name>A0A8S3I3N7_9BILA</name>
<sequence length="26" mass="2939">MVPRQSKSHVRATRSSDLTSEQPEIV</sequence>
<comment type="caution">
    <text evidence="2">The sequence shown here is derived from an EMBL/GenBank/DDBJ whole genome shotgun (WGS) entry which is preliminary data.</text>
</comment>
<organism evidence="2 3">
    <name type="scientific">Rotaria magnacalcarata</name>
    <dbReference type="NCBI Taxonomy" id="392030"/>
    <lineage>
        <taxon>Eukaryota</taxon>
        <taxon>Metazoa</taxon>
        <taxon>Spiralia</taxon>
        <taxon>Gnathifera</taxon>
        <taxon>Rotifera</taxon>
        <taxon>Eurotatoria</taxon>
        <taxon>Bdelloidea</taxon>
        <taxon>Philodinida</taxon>
        <taxon>Philodinidae</taxon>
        <taxon>Rotaria</taxon>
    </lineage>
</organism>
<reference evidence="2" key="1">
    <citation type="submission" date="2021-02" db="EMBL/GenBank/DDBJ databases">
        <authorList>
            <person name="Nowell W R."/>
        </authorList>
    </citation>
    <scope>NUCLEOTIDE SEQUENCE</scope>
</reference>
<gene>
    <name evidence="2" type="ORF">SMN809_LOCUS73250</name>
</gene>
<feature type="region of interest" description="Disordered" evidence="1">
    <location>
        <begin position="1"/>
        <end position="26"/>
    </location>
</feature>
<feature type="non-terminal residue" evidence="2">
    <location>
        <position position="1"/>
    </location>
</feature>
<evidence type="ECO:0000313" key="2">
    <source>
        <dbReference type="EMBL" id="CAF5193923.1"/>
    </source>
</evidence>
<evidence type="ECO:0000313" key="3">
    <source>
        <dbReference type="Proteomes" id="UP000676336"/>
    </source>
</evidence>
<dbReference type="AlphaFoldDB" id="A0A8S3I3N7"/>
<dbReference type="EMBL" id="CAJOBI010327487">
    <property type="protein sequence ID" value="CAF5193923.1"/>
    <property type="molecule type" value="Genomic_DNA"/>
</dbReference>
<feature type="compositionally biased region" description="Polar residues" evidence="1">
    <location>
        <begin position="13"/>
        <end position="26"/>
    </location>
</feature>
<dbReference type="Proteomes" id="UP000676336">
    <property type="component" value="Unassembled WGS sequence"/>
</dbReference>
<protein>
    <submittedName>
        <fullName evidence="2">Uncharacterized protein</fullName>
    </submittedName>
</protein>
<feature type="compositionally biased region" description="Basic residues" evidence="1">
    <location>
        <begin position="1"/>
        <end position="12"/>
    </location>
</feature>